<comment type="caution">
    <text evidence="3">The sequence shown here is derived from an EMBL/GenBank/DDBJ whole genome shotgun (WGS) entry which is preliminary data.</text>
</comment>
<evidence type="ECO:0000313" key="3">
    <source>
        <dbReference type="EMBL" id="TNN36241.1"/>
    </source>
</evidence>
<keyword evidence="4" id="KW-1185">Reference proteome</keyword>
<gene>
    <name evidence="3" type="ORF">EYF80_053608</name>
</gene>
<feature type="transmembrane region" description="Helical" evidence="2">
    <location>
        <begin position="67"/>
        <end position="87"/>
    </location>
</feature>
<reference evidence="3 4" key="1">
    <citation type="submission" date="2019-03" db="EMBL/GenBank/DDBJ databases">
        <title>First draft genome of Liparis tanakae, snailfish: a comprehensive survey of snailfish specific genes.</title>
        <authorList>
            <person name="Kim W."/>
            <person name="Song I."/>
            <person name="Jeong J.-H."/>
            <person name="Kim D."/>
            <person name="Kim S."/>
            <person name="Ryu S."/>
            <person name="Song J.Y."/>
            <person name="Lee S.K."/>
        </authorList>
    </citation>
    <scope>NUCLEOTIDE SEQUENCE [LARGE SCALE GENOMIC DNA]</scope>
    <source>
        <tissue evidence="3">Muscle</tissue>
    </source>
</reference>
<keyword evidence="2" id="KW-0812">Transmembrane</keyword>
<name>A0A4Z2F652_9TELE</name>
<keyword evidence="2" id="KW-1133">Transmembrane helix</keyword>
<dbReference type="EMBL" id="SRLO01001643">
    <property type="protein sequence ID" value="TNN36241.1"/>
    <property type="molecule type" value="Genomic_DNA"/>
</dbReference>
<evidence type="ECO:0000256" key="1">
    <source>
        <dbReference type="SAM" id="MobiDB-lite"/>
    </source>
</evidence>
<accession>A0A4Z2F652</accession>
<protein>
    <submittedName>
        <fullName evidence="3">Uncharacterized protein</fullName>
    </submittedName>
</protein>
<keyword evidence="2" id="KW-0472">Membrane</keyword>
<proteinExistence type="predicted"/>
<evidence type="ECO:0000313" key="4">
    <source>
        <dbReference type="Proteomes" id="UP000314294"/>
    </source>
</evidence>
<sequence length="116" mass="12526">MQETVDGGGRCFRPSPQRHAGLPSQHRRGSVQRGPGEGGAPSAPCQLVSRRRPPAASLYELSRASRTFMICCLMTFVASPALGIRYLGGGSHVMSSGCFFLDVIFTTEFSACLDWM</sequence>
<feature type="region of interest" description="Disordered" evidence="1">
    <location>
        <begin position="1"/>
        <end position="47"/>
    </location>
</feature>
<dbReference type="Proteomes" id="UP000314294">
    <property type="component" value="Unassembled WGS sequence"/>
</dbReference>
<dbReference type="AlphaFoldDB" id="A0A4Z2F652"/>
<organism evidence="3 4">
    <name type="scientific">Liparis tanakae</name>
    <name type="common">Tanaka's snailfish</name>
    <dbReference type="NCBI Taxonomy" id="230148"/>
    <lineage>
        <taxon>Eukaryota</taxon>
        <taxon>Metazoa</taxon>
        <taxon>Chordata</taxon>
        <taxon>Craniata</taxon>
        <taxon>Vertebrata</taxon>
        <taxon>Euteleostomi</taxon>
        <taxon>Actinopterygii</taxon>
        <taxon>Neopterygii</taxon>
        <taxon>Teleostei</taxon>
        <taxon>Neoteleostei</taxon>
        <taxon>Acanthomorphata</taxon>
        <taxon>Eupercaria</taxon>
        <taxon>Perciformes</taxon>
        <taxon>Cottioidei</taxon>
        <taxon>Cottales</taxon>
        <taxon>Liparidae</taxon>
        <taxon>Liparis</taxon>
    </lineage>
</organism>
<feature type="compositionally biased region" description="Gly residues" evidence="1">
    <location>
        <begin position="1"/>
        <end position="10"/>
    </location>
</feature>
<evidence type="ECO:0000256" key="2">
    <source>
        <dbReference type="SAM" id="Phobius"/>
    </source>
</evidence>